<dbReference type="AlphaFoldDB" id="A0A0V0ZP45"/>
<accession>A0A0V0ZP45</accession>
<keyword evidence="2" id="KW-1185">Reference proteome</keyword>
<evidence type="ECO:0000313" key="1">
    <source>
        <dbReference type="EMBL" id="KRY14044.1"/>
    </source>
</evidence>
<comment type="caution">
    <text evidence="1">The sequence shown here is derived from an EMBL/GenBank/DDBJ whole genome shotgun (WGS) entry which is preliminary data.</text>
</comment>
<gene>
    <name evidence="1" type="ORF">T12_13281</name>
</gene>
<name>A0A0V0ZP45_9BILA</name>
<proteinExistence type="predicted"/>
<reference evidence="1 2" key="1">
    <citation type="submission" date="2015-01" db="EMBL/GenBank/DDBJ databases">
        <title>Evolution of Trichinella species and genotypes.</title>
        <authorList>
            <person name="Korhonen P.K."/>
            <person name="Edoardo P."/>
            <person name="Giuseppe L.R."/>
            <person name="Gasser R.B."/>
        </authorList>
    </citation>
    <scope>NUCLEOTIDE SEQUENCE [LARGE SCALE GENOMIC DNA]</scope>
    <source>
        <strain evidence="1">ISS2496</strain>
    </source>
</reference>
<protein>
    <submittedName>
        <fullName evidence="1">Uncharacterized protein</fullName>
    </submittedName>
</protein>
<dbReference type="EMBL" id="JYDQ01000125">
    <property type="protein sequence ID" value="KRY14044.1"/>
    <property type="molecule type" value="Genomic_DNA"/>
</dbReference>
<sequence length="104" mass="11151">MLKRSSNKSAPASASASKQITSSALIAQHGFQSSHCFSPSNAQHPSFSELATELVVFLWLMATQPSCAVSRKQLLACISKRSEVAAICPDLDEREQIDATTLQG</sequence>
<evidence type="ECO:0000313" key="2">
    <source>
        <dbReference type="Proteomes" id="UP000054783"/>
    </source>
</evidence>
<organism evidence="1 2">
    <name type="scientific">Trichinella patagoniensis</name>
    <dbReference type="NCBI Taxonomy" id="990121"/>
    <lineage>
        <taxon>Eukaryota</taxon>
        <taxon>Metazoa</taxon>
        <taxon>Ecdysozoa</taxon>
        <taxon>Nematoda</taxon>
        <taxon>Enoplea</taxon>
        <taxon>Dorylaimia</taxon>
        <taxon>Trichinellida</taxon>
        <taxon>Trichinellidae</taxon>
        <taxon>Trichinella</taxon>
    </lineage>
</organism>
<dbReference type="Proteomes" id="UP000054783">
    <property type="component" value="Unassembled WGS sequence"/>
</dbReference>